<dbReference type="Proteomes" id="UP001229421">
    <property type="component" value="Unassembled WGS sequence"/>
</dbReference>
<evidence type="ECO:0000313" key="1">
    <source>
        <dbReference type="EMBL" id="KAK1417138.1"/>
    </source>
</evidence>
<gene>
    <name evidence="1" type="ORF">QVD17_26260</name>
</gene>
<protein>
    <submittedName>
        <fullName evidence="1">Uncharacterized protein</fullName>
    </submittedName>
</protein>
<proteinExistence type="predicted"/>
<reference evidence="1" key="1">
    <citation type="journal article" date="2023" name="bioRxiv">
        <title>Improved chromosome-level genome assembly for marigold (Tagetes erecta).</title>
        <authorList>
            <person name="Jiang F."/>
            <person name="Yuan L."/>
            <person name="Wang S."/>
            <person name="Wang H."/>
            <person name="Xu D."/>
            <person name="Wang A."/>
            <person name="Fan W."/>
        </authorList>
    </citation>
    <scope>NUCLEOTIDE SEQUENCE</scope>
    <source>
        <strain evidence="1">WSJ</strain>
        <tissue evidence="1">Leaf</tissue>
    </source>
</reference>
<dbReference type="PANTHER" id="PTHR36811">
    <property type="entry name" value="OS08G0444440 PROTEIN"/>
    <property type="match status" value="1"/>
</dbReference>
<dbReference type="AlphaFoldDB" id="A0AAD8NQM5"/>
<name>A0AAD8NQM5_TARER</name>
<dbReference type="PANTHER" id="PTHR36811:SF2">
    <property type="entry name" value="OS08G0444440 PROTEIN"/>
    <property type="match status" value="1"/>
</dbReference>
<comment type="caution">
    <text evidence="1">The sequence shown here is derived from an EMBL/GenBank/DDBJ whole genome shotgun (WGS) entry which is preliminary data.</text>
</comment>
<accession>A0AAD8NQM5</accession>
<evidence type="ECO:0000313" key="2">
    <source>
        <dbReference type="Proteomes" id="UP001229421"/>
    </source>
</evidence>
<sequence length="182" mass="20713">MKKIVCLMSRNLATMKKHAISSSSTVPLLGVSNKKPMKRTKNRHKKQLKKDFMFSYLISDTYMYNPLVSHQPTFDFPPPPINSSGMQEDVAMPVVEGRNKNFIEKVVDFLEADCYLYSPLIVDNDDHHVCVKTHVPHKTSEGVAMQKGRVEEDGDLSKPVRGRPPVVQKTVAYRESVKRVVR</sequence>
<organism evidence="1 2">
    <name type="scientific">Tagetes erecta</name>
    <name type="common">African marigold</name>
    <dbReference type="NCBI Taxonomy" id="13708"/>
    <lineage>
        <taxon>Eukaryota</taxon>
        <taxon>Viridiplantae</taxon>
        <taxon>Streptophyta</taxon>
        <taxon>Embryophyta</taxon>
        <taxon>Tracheophyta</taxon>
        <taxon>Spermatophyta</taxon>
        <taxon>Magnoliopsida</taxon>
        <taxon>eudicotyledons</taxon>
        <taxon>Gunneridae</taxon>
        <taxon>Pentapetalae</taxon>
        <taxon>asterids</taxon>
        <taxon>campanulids</taxon>
        <taxon>Asterales</taxon>
        <taxon>Asteraceae</taxon>
        <taxon>Asteroideae</taxon>
        <taxon>Heliantheae alliance</taxon>
        <taxon>Tageteae</taxon>
        <taxon>Tagetes</taxon>
    </lineage>
</organism>
<keyword evidence="2" id="KW-1185">Reference proteome</keyword>
<dbReference type="EMBL" id="JAUHHV010000007">
    <property type="protein sequence ID" value="KAK1417138.1"/>
    <property type="molecule type" value="Genomic_DNA"/>
</dbReference>